<reference evidence="5 8" key="2">
    <citation type="submission" date="2019-03" db="EMBL/GenBank/DDBJ databases">
        <title>Diversity of the mouse oral microbiome.</title>
        <authorList>
            <person name="Joseph S."/>
            <person name="Aduse-Opoku J."/>
            <person name="Curtis M."/>
            <person name="Wade W."/>
            <person name="Hashim A."/>
        </authorList>
    </citation>
    <scope>NUCLEOTIDE SEQUENCE [LARGE SCALE GENOMIC DNA]</scope>
    <source>
        <strain evidence="5 8">P2318</strain>
    </source>
</reference>
<dbReference type="RefSeq" id="WP_121767183.1">
    <property type="nucleotide sequence ID" value="NZ_BLLS01000085.1"/>
</dbReference>
<evidence type="ECO:0000259" key="2">
    <source>
        <dbReference type="Pfam" id="PF04326"/>
    </source>
</evidence>
<dbReference type="InterPro" id="IPR049514">
    <property type="entry name" value="Fic-like_C"/>
</dbReference>
<evidence type="ECO:0000313" key="4">
    <source>
        <dbReference type="EMBL" id="RLT78723.1"/>
    </source>
</evidence>
<feature type="region of interest" description="Disordered" evidence="1">
    <location>
        <begin position="397"/>
        <end position="439"/>
    </location>
</feature>
<accession>A0A3L8A7Y0</accession>
<dbReference type="EMBL" id="RAZM01000086">
    <property type="protein sequence ID" value="RLT78723.1"/>
    <property type="molecule type" value="Genomic_DNA"/>
</dbReference>
<evidence type="ECO:0000313" key="5">
    <source>
        <dbReference type="EMBL" id="TFU46474.1"/>
    </source>
</evidence>
<feature type="compositionally biased region" description="Polar residues" evidence="1">
    <location>
        <begin position="428"/>
        <end position="439"/>
    </location>
</feature>
<sequence length="517" mass="58834">MMTIDDIKALIASDESRTLELKKTTGELKDGMHAACAFLNTEGGWLIFGVAPKSLKIVGQQVTDDTKREIAQSLAGLEPAYDIPPIYVDVPEYPGNKVIAFHFDGWEWGEKPYTFRGRPYYKIESTTKIMPRDMYDERIRIHEPHSYSWESLPARGVSFSDLNRDRILGCIRLGVEGGRIPESALTAPIEDTLAKWKLTVNGAPTNGAAMLFSNNIYPYDNFQLRLARFLGNDKLEFIDNQRAEGNFFDLLDAGMAFLFKHLNLSGKITNRSLMREERLEVPVSALREALINALAHRQWEKANLTISIAVYDDRVEIANPGILPPKITAETIKDSHESYPYNRNMAHALYRSTFLESWGSGIRRIIEACREQGVEEPSWRWDGGFVYVTFKRPVKDDSSTAQVPSKEDDKPFNYRPTTAQPPAKDDLSTTQARPKYDPSTTQVSQLIKLMGEDYMSLKDIMLLFNLNSAKRFRENYLTPALSDGAIERLYPDQLKHPKQKYRLTEVAKEWKSANKNS</sequence>
<evidence type="ECO:0000256" key="1">
    <source>
        <dbReference type="SAM" id="MobiDB-lite"/>
    </source>
</evidence>
<evidence type="ECO:0000259" key="3">
    <source>
        <dbReference type="Pfam" id="PF21247"/>
    </source>
</evidence>
<feature type="domain" description="Schlafen AlbA-2" evidence="2">
    <location>
        <begin position="15"/>
        <end position="130"/>
    </location>
</feature>
<dbReference type="GO" id="GO:0004386">
    <property type="term" value="F:helicase activity"/>
    <property type="evidence" value="ECO:0007669"/>
    <property type="project" value="UniProtKB-KW"/>
</dbReference>
<organism evidence="4 7">
    <name type="scientific">Bacteroides acidifaciens</name>
    <dbReference type="NCBI Taxonomy" id="85831"/>
    <lineage>
        <taxon>Bacteria</taxon>
        <taxon>Pseudomonadati</taxon>
        <taxon>Bacteroidota</taxon>
        <taxon>Bacteroidia</taxon>
        <taxon>Bacteroidales</taxon>
        <taxon>Bacteroidaceae</taxon>
        <taxon>Bacteroides</taxon>
    </lineage>
</organism>
<dbReference type="EMBL" id="SPPV01000045">
    <property type="protein sequence ID" value="TFU46474.1"/>
    <property type="molecule type" value="Genomic_DNA"/>
</dbReference>
<keyword evidence="4" id="KW-0067">ATP-binding</keyword>
<reference evidence="6 9" key="3">
    <citation type="submission" date="2019-04" db="EMBL/GenBank/DDBJ databases">
        <title>Microbes associate with the intestines of laboratory mice.</title>
        <authorList>
            <person name="Navarre W."/>
            <person name="Wong E."/>
            <person name="Huang K."/>
            <person name="Tropini C."/>
            <person name="Ng K."/>
            <person name="Yu B."/>
        </authorList>
    </citation>
    <scope>NUCLEOTIDE SEQUENCE [LARGE SCALE GENOMIC DNA]</scope>
    <source>
        <strain evidence="6 9">NM70_E10</strain>
    </source>
</reference>
<dbReference type="InterPro" id="IPR038475">
    <property type="entry name" value="RecG_C_sf"/>
</dbReference>
<dbReference type="Pfam" id="PF21247">
    <property type="entry name" value="Fic-like_C"/>
    <property type="match status" value="1"/>
</dbReference>
<dbReference type="STRING" id="1235814.GCA_000613385_00666"/>
<dbReference type="Pfam" id="PF04326">
    <property type="entry name" value="SLFN_AlbA_2"/>
    <property type="match status" value="1"/>
</dbReference>
<dbReference type="EMBL" id="SRZA01000049">
    <property type="protein sequence ID" value="TGY01046.1"/>
    <property type="molecule type" value="Genomic_DNA"/>
</dbReference>
<dbReference type="Proteomes" id="UP000298073">
    <property type="component" value="Unassembled WGS sequence"/>
</dbReference>
<dbReference type="Proteomes" id="UP000305751">
    <property type="component" value="Unassembled WGS sequence"/>
</dbReference>
<evidence type="ECO:0000313" key="7">
    <source>
        <dbReference type="Proteomes" id="UP000267159"/>
    </source>
</evidence>
<keyword evidence="4" id="KW-0547">Nucleotide-binding</keyword>
<dbReference type="Proteomes" id="UP000267159">
    <property type="component" value="Unassembled WGS sequence"/>
</dbReference>
<name>A0A3L8A7Y0_9BACE</name>
<dbReference type="Gene3D" id="3.30.565.60">
    <property type="match status" value="1"/>
</dbReference>
<keyword evidence="9" id="KW-1185">Reference proteome</keyword>
<protein>
    <submittedName>
        <fullName evidence="4">ATP-dependent DNA helicase RecG</fullName>
    </submittedName>
</protein>
<dbReference type="OrthoDB" id="9807907at2"/>
<dbReference type="PANTHER" id="PTHR30595">
    <property type="entry name" value="GLPR-RELATED TRANSCRIPTIONAL REPRESSOR"/>
    <property type="match status" value="1"/>
</dbReference>
<dbReference type="Gene3D" id="3.30.950.30">
    <property type="entry name" value="Schlafen, AAA domain"/>
    <property type="match status" value="1"/>
</dbReference>
<evidence type="ECO:0000313" key="9">
    <source>
        <dbReference type="Proteomes" id="UP000305751"/>
    </source>
</evidence>
<comment type="caution">
    <text evidence="4">The sequence shown here is derived from an EMBL/GenBank/DDBJ whole genome shotgun (WGS) entry which is preliminary data.</text>
</comment>
<evidence type="ECO:0000313" key="8">
    <source>
        <dbReference type="Proteomes" id="UP000298073"/>
    </source>
</evidence>
<keyword evidence="4" id="KW-0378">Hydrolase</keyword>
<dbReference type="PANTHER" id="PTHR30595:SF6">
    <property type="entry name" value="SCHLAFEN ALBA-2 DOMAIN-CONTAINING PROTEIN"/>
    <property type="match status" value="1"/>
</dbReference>
<dbReference type="Pfam" id="PF13749">
    <property type="entry name" value="HATPase_c_4"/>
    <property type="match status" value="1"/>
</dbReference>
<proteinExistence type="predicted"/>
<dbReference type="AlphaFoldDB" id="A0A3L8A7Y0"/>
<gene>
    <name evidence="4" type="ORF">D7Y07_17650</name>
    <name evidence="5" type="ORF">E4T97_16515</name>
    <name evidence="6" type="ORF">E5356_14115</name>
</gene>
<reference evidence="4 7" key="1">
    <citation type="submission" date="2018-09" db="EMBL/GenBank/DDBJ databases">
        <title>Murine metabolic-syndrome-specific gut microbial biobank.</title>
        <authorList>
            <person name="Liu C."/>
        </authorList>
    </citation>
    <scope>NUCLEOTIDE SEQUENCE [LARGE SCALE GENOMIC DNA]</scope>
    <source>
        <strain evidence="4 7">0.1X-D8-26</strain>
    </source>
</reference>
<dbReference type="InterPro" id="IPR038461">
    <property type="entry name" value="Schlafen_AlbA_2_dom_sf"/>
</dbReference>
<evidence type="ECO:0000313" key="6">
    <source>
        <dbReference type="EMBL" id="TGY01046.1"/>
    </source>
</evidence>
<keyword evidence="4" id="KW-0347">Helicase</keyword>
<dbReference type="InterPro" id="IPR007421">
    <property type="entry name" value="Schlafen_AlbA_2_dom"/>
</dbReference>
<feature type="domain" description="Filamentation induced by cAMP protein Fic-like C-terminal" evidence="3">
    <location>
        <begin position="442"/>
        <end position="504"/>
    </location>
</feature>